<evidence type="ECO:0000313" key="3">
    <source>
        <dbReference type="Proteomes" id="UP001597058"/>
    </source>
</evidence>
<evidence type="ECO:0000313" key="2">
    <source>
        <dbReference type="EMBL" id="MFD1313470.1"/>
    </source>
</evidence>
<accession>A0ABW3XVW8</accession>
<comment type="caution">
    <text evidence="2">The sequence shown here is derived from an EMBL/GenBank/DDBJ whole genome shotgun (WGS) entry which is preliminary data.</text>
</comment>
<feature type="region of interest" description="Disordered" evidence="1">
    <location>
        <begin position="24"/>
        <end position="89"/>
    </location>
</feature>
<organism evidence="2 3">
    <name type="scientific">Streptomyces kaempferi</name>
    <dbReference type="NCBI Taxonomy" id="333725"/>
    <lineage>
        <taxon>Bacteria</taxon>
        <taxon>Bacillati</taxon>
        <taxon>Actinomycetota</taxon>
        <taxon>Actinomycetes</taxon>
        <taxon>Kitasatosporales</taxon>
        <taxon>Streptomycetaceae</taxon>
        <taxon>Streptomyces</taxon>
    </lineage>
</organism>
<dbReference type="RefSeq" id="WP_329526431.1">
    <property type="nucleotide sequence ID" value="NZ_JBHTMM010000202.1"/>
</dbReference>
<reference evidence="3" key="1">
    <citation type="journal article" date="2019" name="Int. J. Syst. Evol. Microbiol.">
        <title>The Global Catalogue of Microorganisms (GCM) 10K type strain sequencing project: providing services to taxonomists for standard genome sequencing and annotation.</title>
        <authorList>
            <consortium name="The Broad Institute Genomics Platform"/>
            <consortium name="The Broad Institute Genome Sequencing Center for Infectious Disease"/>
            <person name="Wu L."/>
            <person name="Ma J."/>
        </authorList>
    </citation>
    <scope>NUCLEOTIDE SEQUENCE [LARGE SCALE GENOMIC DNA]</scope>
    <source>
        <strain evidence="3">CGMCC 4.7020</strain>
    </source>
</reference>
<dbReference type="EMBL" id="JBHTMM010000202">
    <property type="protein sequence ID" value="MFD1313470.1"/>
    <property type="molecule type" value="Genomic_DNA"/>
</dbReference>
<sequence>MRHSPGPLPRRAMVGRSALVALRTAGGGPANVDGDRGSTGDPLGPWADDGEPTAPSAAADPPDDVLGSSITERGNAPAERVPRCSNTPGYDADVLALDTEFRFGGDQLTVRLVSQRDAAWVGALFAAVDAQR</sequence>
<proteinExistence type="predicted"/>
<protein>
    <submittedName>
        <fullName evidence="2">Uncharacterized protein</fullName>
    </submittedName>
</protein>
<keyword evidence="3" id="KW-1185">Reference proteome</keyword>
<dbReference type="Proteomes" id="UP001597058">
    <property type="component" value="Unassembled WGS sequence"/>
</dbReference>
<gene>
    <name evidence="2" type="ORF">ACFQ5X_48210</name>
</gene>
<name>A0ABW3XVW8_9ACTN</name>
<evidence type="ECO:0000256" key="1">
    <source>
        <dbReference type="SAM" id="MobiDB-lite"/>
    </source>
</evidence>